<keyword evidence="2" id="KW-1185">Reference proteome</keyword>
<accession>A0ABW4FQA3</accession>
<evidence type="ECO:0000313" key="2">
    <source>
        <dbReference type="Proteomes" id="UP001597145"/>
    </source>
</evidence>
<evidence type="ECO:0008006" key="3">
    <source>
        <dbReference type="Google" id="ProtNLM"/>
    </source>
</evidence>
<proteinExistence type="predicted"/>
<comment type="caution">
    <text evidence="1">The sequence shown here is derived from an EMBL/GenBank/DDBJ whole genome shotgun (WGS) entry which is preliminary data.</text>
</comment>
<dbReference type="Proteomes" id="UP001597145">
    <property type="component" value="Unassembled WGS sequence"/>
</dbReference>
<gene>
    <name evidence="1" type="ORF">ACFSCY_25480</name>
</gene>
<organism evidence="1 2">
    <name type="scientific">Pseudonocardia aurantiaca</name>
    <dbReference type="NCBI Taxonomy" id="75290"/>
    <lineage>
        <taxon>Bacteria</taxon>
        <taxon>Bacillati</taxon>
        <taxon>Actinomycetota</taxon>
        <taxon>Actinomycetes</taxon>
        <taxon>Pseudonocardiales</taxon>
        <taxon>Pseudonocardiaceae</taxon>
        <taxon>Pseudonocardia</taxon>
    </lineage>
</organism>
<evidence type="ECO:0000313" key="1">
    <source>
        <dbReference type="EMBL" id="MFD1532780.1"/>
    </source>
</evidence>
<dbReference type="InterPro" id="IPR036396">
    <property type="entry name" value="Cyt_P450_sf"/>
</dbReference>
<dbReference type="SUPFAM" id="SSF48264">
    <property type="entry name" value="Cytochrome P450"/>
    <property type="match status" value="1"/>
</dbReference>
<dbReference type="EMBL" id="JBHUCP010000019">
    <property type="protein sequence ID" value="MFD1532780.1"/>
    <property type="molecule type" value="Genomic_DNA"/>
</dbReference>
<name>A0ABW4FQA3_9PSEU</name>
<sequence>MITPKELVGLLPPTFDPDYVDGAVVPYLLSNQYIGERPALPLIDLALSKENAAPPHFWGMLYDGWAPNPEEEGVTVFIQDYEKRGPDNQRKKIYLSATTPDLYAAKYADKVHRFLARLFDQVNAGKPLMHKYYDEYFDLYWDLHLGVTGDAVPAEVREIGTRFTAVLGHWYPTSGIVHENIMRVRELRPLLKEWIDHRVQAVIDAEIPDPEATFVHYWLKNGGGGEHFRRKDIVFECFHNFLAFSQWGNTVYNTMALLAAGTGDPAIRSWFTQTMTNNPDQSDGGPFTPLDRFVMELFRTISPNGGSLSTMATQRGLQPGVGGIITPHLATSQDPRHWPNPEEFDPDRYKAAPTSTDNDEAKSKEIGLARCPFPPAPFAVSDGRRAELTNSAFGAAYSVVDGTAYPVTDTAGYAPFGFGYRRCGGEQLTTEFLKEFLRTAWLNRIEFVKLDLETPEQLPVSPRTLIDDNIGFQTTK</sequence>
<reference evidence="2" key="1">
    <citation type="journal article" date="2019" name="Int. J. Syst. Evol. Microbiol.">
        <title>The Global Catalogue of Microorganisms (GCM) 10K type strain sequencing project: providing services to taxonomists for standard genome sequencing and annotation.</title>
        <authorList>
            <consortium name="The Broad Institute Genomics Platform"/>
            <consortium name="The Broad Institute Genome Sequencing Center for Infectious Disease"/>
            <person name="Wu L."/>
            <person name="Ma J."/>
        </authorList>
    </citation>
    <scope>NUCLEOTIDE SEQUENCE [LARGE SCALE GENOMIC DNA]</scope>
    <source>
        <strain evidence="2">JCM 12165</strain>
    </source>
</reference>
<protein>
    <recommendedName>
        <fullName evidence="3">Cytochrome P450</fullName>
    </recommendedName>
</protein>
<dbReference type="Gene3D" id="1.10.630.10">
    <property type="entry name" value="Cytochrome P450"/>
    <property type="match status" value="1"/>
</dbReference>
<dbReference type="RefSeq" id="WP_343978550.1">
    <property type="nucleotide sequence ID" value="NZ_BAAAJG010000010.1"/>
</dbReference>